<protein>
    <submittedName>
        <fullName evidence="2">Uncharacterized protein</fullName>
    </submittedName>
</protein>
<evidence type="ECO:0000313" key="2">
    <source>
        <dbReference type="EMBL" id="EYB85497.1"/>
    </source>
</evidence>
<comment type="caution">
    <text evidence="2">The sequence shown here is derived from an EMBL/GenBank/DDBJ whole genome shotgun (WGS) entry which is preliminary data.</text>
</comment>
<evidence type="ECO:0000256" key="1">
    <source>
        <dbReference type="SAM" id="MobiDB-lite"/>
    </source>
</evidence>
<dbReference type="Proteomes" id="UP000024635">
    <property type="component" value="Unassembled WGS sequence"/>
</dbReference>
<gene>
    <name evidence="2" type="primary">Acey_s0297.g1739</name>
    <name evidence="2" type="ORF">Y032_0297g1739</name>
</gene>
<evidence type="ECO:0000313" key="3">
    <source>
        <dbReference type="Proteomes" id="UP000024635"/>
    </source>
</evidence>
<name>A0A016S591_9BILA</name>
<dbReference type="EMBL" id="JARK01001633">
    <property type="protein sequence ID" value="EYB85497.1"/>
    <property type="molecule type" value="Genomic_DNA"/>
</dbReference>
<dbReference type="AlphaFoldDB" id="A0A016S591"/>
<proteinExistence type="predicted"/>
<feature type="region of interest" description="Disordered" evidence="1">
    <location>
        <begin position="1"/>
        <end position="20"/>
    </location>
</feature>
<keyword evidence="3" id="KW-1185">Reference proteome</keyword>
<accession>A0A016S591</accession>
<sequence length="80" mass="9122">MRSRRIEGIEKKETWKGGKKEEAENIMNGAHFSGLSALKEKTWFLSKSPKLQGPYPIGFIESDKHALADMLQWFRGSAIQ</sequence>
<reference evidence="3" key="1">
    <citation type="journal article" date="2015" name="Nat. Genet.">
        <title>The genome and transcriptome of the zoonotic hookworm Ancylostoma ceylanicum identify infection-specific gene families.</title>
        <authorList>
            <person name="Schwarz E.M."/>
            <person name="Hu Y."/>
            <person name="Antoshechkin I."/>
            <person name="Miller M.M."/>
            <person name="Sternberg P.W."/>
            <person name="Aroian R.V."/>
        </authorList>
    </citation>
    <scope>NUCLEOTIDE SEQUENCE</scope>
    <source>
        <strain evidence="3">HY135</strain>
    </source>
</reference>
<organism evidence="2 3">
    <name type="scientific">Ancylostoma ceylanicum</name>
    <dbReference type="NCBI Taxonomy" id="53326"/>
    <lineage>
        <taxon>Eukaryota</taxon>
        <taxon>Metazoa</taxon>
        <taxon>Ecdysozoa</taxon>
        <taxon>Nematoda</taxon>
        <taxon>Chromadorea</taxon>
        <taxon>Rhabditida</taxon>
        <taxon>Rhabditina</taxon>
        <taxon>Rhabditomorpha</taxon>
        <taxon>Strongyloidea</taxon>
        <taxon>Ancylostomatidae</taxon>
        <taxon>Ancylostomatinae</taxon>
        <taxon>Ancylostoma</taxon>
    </lineage>
</organism>